<dbReference type="Proteomes" id="UP000081671">
    <property type="component" value="Unplaced"/>
</dbReference>
<dbReference type="PANTHER" id="PTHR13987:SF3">
    <property type="entry name" value="PROTEIN BEX4"/>
    <property type="match status" value="1"/>
</dbReference>
<dbReference type="PIRSF" id="PIRSF008633">
    <property type="entry name" value="BEX"/>
    <property type="match status" value="1"/>
</dbReference>
<comment type="subcellular location">
    <subcellularLocation>
        <location evidence="1">Cytoplasm</location>
    </subcellularLocation>
</comment>
<protein>
    <submittedName>
        <fullName evidence="8">Protein BEX4</fullName>
    </submittedName>
</protein>
<dbReference type="InParanoid" id="A0A1S3GUV7"/>
<keyword evidence="4" id="KW-0862">Zinc</keyword>
<evidence type="ECO:0000313" key="7">
    <source>
        <dbReference type="Proteomes" id="UP000081671"/>
    </source>
</evidence>
<proteinExistence type="inferred from homology"/>
<evidence type="ECO:0000256" key="4">
    <source>
        <dbReference type="ARBA" id="ARBA00022833"/>
    </source>
</evidence>
<evidence type="ECO:0000313" key="8">
    <source>
        <dbReference type="RefSeq" id="XP_012892054.1"/>
    </source>
</evidence>
<comment type="similarity">
    <text evidence="2">Belongs to the BEX family.</text>
</comment>
<dbReference type="InterPro" id="IPR021156">
    <property type="entry name" value="TF_A-like/BEX"/>
</dbReference>
<gene>
    <name evidence="8" type="primary">Bex4</name>
</gene>
<evidence type="ECO:0000256" key="3">
    <source>
        <dbReference type="ARBA" id="ARBA00022490"/>
    </source>
</evidence>
<evidence type="ECO:0000256" key="6">
    <source>
        <dbReference type="SAM" id="MobiDB-lite"/>
    </source>
</evidence>
<dbReference type="GO" id="GO:0005737">
    <property type="term" value="C:cytoplasm"/>
    <property type="evidence" value="ECO:0007669"/>
    <property type="project" value="UniProtKB-SubCell"/>
</dbReference>
<dbReference type="PANTHER" id="PTHR13987">
    <property type="entry name" value="PROTEIN BEX4"/>
    <property type="match status" value="1"/>
</dbReference>
<keyword evidence="3" id="KW-0963">Cytoplasm</keyword>
<evidence type="ECO:0000256" key="2">
    <source>
        <dbReference type="ARBA" id="ARBA00010976"/>
    </source>
</evidence>
<organism evidence="7 8">
    <name type="scientific">Dipodomys ordii</name>
    <name type="common">Ord's kangaroo rat</name>
    <dbReference type="NCBI Taxonomy" id="10020"/>
    <lineage>
        <taxon>Eukaryota</taxon>
        <taxon>Metazoa</taxon>
        <taxon>Chordata</taxon>
        <taxon>Craniata</taxon>
        <taxon>Vertebrata</taxon>
        <taxon>Euteleostomi</taxon>
        <taxon>Mammalia</taxon>
        <taxon>Eutheria</taxon>
        <taxon>Euarchontoglires</taxon>
        <taxon>Glires</taxon>
        <taxon>Rodentia</taxon>
        <taxon>Castorimorpha</taxon>
        <taxon>Heteromyidae</taxon>
        <taxon>Dipodomyinae</taxon>
        <taxon>Dipodomys</taxon>
    </lineage>
</organism>
<reference evidence="8" key="1">
    <citation type="submission" date="2025-08" db="UniProtKB">
        <authorList>
            <consortium name="RefSeq"/>
        </authorList>
    </citation>
    <scope>IDENTIFICATION</scope>
    <source>
        <tissue evidence="8">Kidney</tissue>
    </source>
</reference>
<feature type="region of interest" description="Disordered" evidence="6">
    <location>
        <begin position="1"/>
        <end position="54"/>
    </location>
</feature>
<dbReference type="InterPro" id="IPR007623">
    <property type="entry name" value="BEX"/>
</dbReference>
<accession>A0A1S3GUV7</accession>
<evidence type="ECO:0000256" key="1">
    <source>
        <dbReference type="ARBA" id="ARBA00004496"/>
    </source>
</evidence>
<dbReference type="RefSeq" id="XP_012892054.1">
    <property type="nucleotide sequence ID" value="XM_013036600.1"/>
</dbReference>
<name>A0A1S3GUV7_DIPOR</name>
<keyword evidence="5" id="KW-0832">Ubl conjugation</keyword>
<dbReference type="CTD" id="56271"/>
<dbReference type="GeneID" id="106001505"/>
<dbReference type="KEGG" id="dord:106001505"/>
<keyword evidence="7" id="KW-1185">Reference proteome</keyword>
<dbReference type="GO" id="GO:0005634">
    <property type="term" value="C:nucleus"/>
    <property type="evidence" value="ECO:0007669"/>
    <property type="project" value="TreeGrafter"/>
</dbReference>
<evidence type="ECO:0000256" key="5">
    <source>
        <dbReference type="ARBA" id="ARBA00022843"/>
    </source>
</evidence>
<dbReference type="AlphaFoldDB" id="A0A1S3GUV7"/>
<sequence>MASKEIQVVKNINVESAQQENEGREQASMKNEEEPSNLGGGETQKPGGNVKRGRVRRFVPNFRWAISNKNADRNELGGKDVERCVGQMVEVKKKAKERQVRNHMRFQTPEPDNHYDFCLIP</sequence>
<dbReference type="FunCoup" id="A0A1S3GUV7">
    <property type="interactions" value="120"/>
</dbReference>
<feature type="compositionally biased region" description="Basic and acidic residues" evidence="6">
    <location>
        <begin position="21"/>
        <end position="33"/>
    </location>
</feature>
<dbReference type="OrthoDB" id="9836927at2759"/>
<dbReference type="Pfam" id="PF04538">
    <property type="entry name" value="BEX"/>
    <property type="match status" value="1"/>
</dbReference>